<dbReference type="GO" id="GO:0005794">
    <property type="term" value="C:Golgi apparatus"/>
    <property type="evidence" value="ECO:0007669"/>
    <property type="project" value="TreeGrafter"/>
</dbReference>
<accession>A0AAV7LD72</accession>
<evidence type="ECO:0000313" key="2">
    <source>
        <dbReference type="EMBL" id="KAJ1088420.1"/>
    </source>
</evidence>
<feature type="compositionally biased region" description="Basic and acidic residues" evidence="1">
    <location>
        <begin position="513"/>
        <end position="524"/>
    </location>
</feature>
<gene>
    <name evidence="2" type="ORF">NDU88_001577</name>
</gene>
<keyword evidence="3" id="KW-1185">Reference proteome</keyword>
<dbReference type="PANTHER" id="PTHR48195:SF1">
    <property type="entry name" value="RIKEN CDNA 2410002F23 GENE"/>
    <property type="match status" value="1"/>
</dbReference>
<sequence length="567" mass="63513">MLVVCSFPERNTGGADQRKDQRDRRRSQRSSIGRCQEFLGGRQFGGADTLTVPTLGRRPLAPGSTRLGPATLQEKRGLVRCQPATWIRHLVPEVGHKSIIPLWRRKKSEAESGRQHGAEARSIPGWLATDPFSGVAGFLNQWAAPVLWEALDEKVTPLLVEDAVESVKLRGAKLELKAAGQVGWLFLSALRTVYRKTLTQDAEIRKLRDEVAALQERQLLMKETIESALTRGNQIEARCTALAVRVAKQRSRQKPKIPSAVQVRALVHKENWDPYTWDGTVLDNDDDWNWEDEVEMPAEPLFKWLVRLWDSGADGTYLLPTELLKMGSVTTHAMFGQWLRGAQGHQAFSLMGWLMEGVKQLYPTAIDVEEGWGPWHTISEANEQLREMGMQNAVYSQQFLGPDVEPVTAGIRARLIRNAPPHMKGALLALLGPAKGRPVGDVVLLMAQLEGLDRQKSAIAVGQDNKYKGGESTIKVTRRQMWIDLLNAGVKKEEIDGKPTPYLLNKRKALQRRQKEKEAFDEKQPSAPPPEESEKEKTEPGKNRKVPVSTLYPDLSSDGWEVPEPLL</sequence>
<proteinExistence type="predicted"/>
<dbReference type="AlphaFoldDB" id="A0AAV7LD72"/>
<evidence type="ECO:0000256" key="1">
    <source>
        <dbReference type="SAM" id="MobiDB-lite"/>
    </source>
</evidence>
<dbReference type="GO" id="GO:0009615">
    <property type="term" value="P:response to virus"/>
    <property type="evidence" value="ECO:0007669"/>
    <property type="project" value="TreeGrafter"/>
</dbReference>
<dbReference type="EMBL" id="JANPWB010000015">
    <property type="protein sequence ID" value="KAJ1088420.1"/>
    <property type="molecule type" value="Genomic_DNA"/>
</dbReference>
<dbReference type="Proteomes" id="UP001066276">
    <property type="component" value="Chromosome 11"/>
</dbReference>
<reference evidence="2" key="1">
    <citation type="journal article" date="2022" name="bioRxiv">
        <title>Sequencing and chromosome-scale assembly of the giantPleurodeles waltlgenome.</title>
        <authorList>
            <person name="Brown T."/>
            <person name="Elewa A."/>
            <person name="Iarovenko S."/>
            <person name="Subramanian E."/>
            <person name="Araus A.J."/>
            <person name="Petzold A."/>
            <person name="Susuki M."/>
            <person name="Suzuki K.-i.T."/>
            <person name="Hayashi T."/>
            <person name="Toyoda A."/>
            <person name="Oliveira C."/>
            <person name="Osipova E."/>
            <person name="Leigh N.D."/>
            <person name="Simon A."/>
            <person name="Yun M.H."/>
        </authorList>
    </citation>
    <scope>NUCLEOTIDE SEQUENCE</scope>
    <source>
        <strain evidence="2">20211129_DDA</strain>
        <tissue evidence="2">Liver</tissue>
    </source>
</reference>
<name>A0AAV7LD72_PLEWA</name>
<protein>
    <submittedName>
        <fullName evidence="2">Uncharacterized protein</fullName>
    </submittedName>
</protein>
<dbReference type="InterPro" id="IPR053270">
    <property type="entry name" value="Fv1_restriction_factor"/>
</dbReference>
<evidence type="ECO:0000313" key="3">
    <source>
        <dbReference type="Proteomes" id="UP001066276"/>
    </source>
</evidence>
<comment type="caution">
    <text evidence="2">The sequence shown here is derived from an EMBL/GenBank/DDBJ whole genome shotgun (WGS) entry which is preliminary data.</text>
</comment>
<organism evidence="2 3">
    <name type="scientific">Pleurodeles waltl</name>
    <name type="common">Iberian ribbed newt</name>
    <dbReference type="NCBI Taxonomy" id="8319"/>
    <lineage>
        <taxon>Eukaryota</taxon>
        <taxon>Metazoa</taxon>
        <taxon>Chordata</taxon>
        <taxon>Craniata</taxon>
        <taxon>Vertebrata</taxon>
        <taxon>Euteleostomi</taxon>
        <taxon>Amphibia</taxon>
        <taxon>Batrachia</taxon>
        <taxon>Caudata</taxon>
        <taxon>Salamandroidea</taxon>
        <taxon>Salamandridae</taxon>
        <taxon>Pleurodelinae</taxon>
        <taxon>Pleurodeles</taxon>
    </lineage>
</organism>
<dbReference type="PANTHER" id="PTHR48195">
    <property type="entry name" value="FRIEND VIRUS SUSCEPTIBILITY PROTEIN 1"/>
    <property type="match status" value="1"/>
</dbReference>
<feature type="region of interest" description="Disordered" evidence="1">
    <location>
        <begin position="10"/>
        <end position="31"/>
    </location>
</feature>
<feature type="compositionally biased region" description="Basic and acidic residues" evidence="1">
    <location>
        <begin position="532"/>
        <end position="542"/>
    </location>
</feature>
<feature type="region of interest" description="Disordered" evidence="1">
    <location>
        <begin position="509"/>
        <end position="567"/>
    </location>
</feature>
<feature type="region of interest" description="Disordered" evidence="1">
    <location>
        <begin position="50"/>
        <end position="69"/>
    </location>
</feature>